<dbReference type="EMBL" id="CP043311">
    <property type="protein sequence ID" value="QEY62497.1"/>
    <property type="molecule type" value="Genomic_DNA"/>
</dbReference>
<organism evidence="1 2">
    <name type="scientific">Metapseudomonas lalkuanensis</name>
    <dbReference type="NCBI Taxonomy" id="2604832"/>
    <lineage>
        <taxon>Bacteria</taxon>
        <taxon>Pseudomonadati</taxon>
        <taxon>Pseudomonadota</taxon>
        <taxon>Gammaproteobacteria</taxon>
        <taxon>Pseudomonadales</taxon>
        <taxon>Pseudomonadaceae</taxon>
        <taxon>Metapseudomonas</taxon>
    </lineage>
</organism>
<dbReference type="Proteomes" id="UP000327179">
    <property type="component" value="Chromosome"/>
</dbReference>
<dbReference type="RefSeq" id="WP_151133152.1">
    <property type="nucleotide sequence ID" value="NZ_CP043311.1"/>
</dbReference>
<gene>
    <name evidence="1" type="ORF">FXN65_10570</name>
</gene>
<evidence type="ECO:0000313" key="1">
    <source>
        <dbReference type="EMBL" id="QEY62497.1"/>
    </source>
</evidence>
<evidence type="ECO:0000313" key="2">
    <source>
        <dbReference type="Proteomes" id="UP000327179"/>
    </source>
</evidence>
<dbReference type="AlphaFoldDB" id="A0A5J6QJ64"/>
<reference evidence="1 2" key="1">
    <citation type="submission" date="2019-08" db="EMBL/GenBank/DDBJ databases">
        <title>Whole-genome Sequencing of e-waste polymer degrading bacterium Pseudomonas sp. strain PE08.</title>
        <authorList>
            <person name="Kirdat K."/>
            <person name="Debbarma P."/>
            <person name="Narawade N."/>
            <person name="Suyal D."/>
            <person name="Thorat V."/>
            <person name="Shouche Y."/>
            <person name="Goel R."/>
            <person name="Yadav A."/>
        </authorList>
    </citation>
    <scope>NUCLEOTIDE SEQUENCE [LARGE SCALE GENOMIC DNA]</scope>
    <source>
        <strain evidence="1 2">PE08</strain>
    </source>
</reference>
<sequence>MNQQLETRHLAGLQWALDNHLISDLVTRKHAEELIAAVRSYDAAGFCGDPYAHDCGRQHCHTSESHQGPAPALVLPAVPQSAARDVLAERLRQIEAEGWTPEHDDEHKYPSDLGIAAACYALCACGEAPHVVFGIERFPWPGKGCGEGRTGPSTKGGSRRMLVKAGALILAEIERRDRAESKESSHG</sequence>
<name>A0A5J6QJ64_9GAMM</name>
<proteinExistence type="predicted"/>
<protein>
    <submittedName>
        <fullName evidence="1">Uncharacterized protein</fullName>
    </submittedName>
</protein>
<keyword evidence="2" id="KW-1185">Reference proteome</keyword>
<dbReference type="KEGG" id="plal:FXN65_10570"/>
<accession>A0A5J6QJ64</accession>